<evidence type="ECO:0000313" key="2">
    <source>
        <dbReference type="Proteomes" id="UP000266861"/>
    </source>
</evidence>
<dbReference type="EMBL" id="PQFF01000070">
    <property type="protein sequence ID" value="RHZ84953.1"/>
    <property type="molecule type" value="Genomic_DNA"/>
</dbReference>
<name>A0A397JJ12_9GLOM</name>
<comment type="caution">
    <text evidence="1">The sequence shown here is derived from an EMBL/GenBank/DDBJ whole genome shotgun (WGS) entry which is preliminary data.</text>
</comment>
<organism evidence="1 2">
    <name type="scientific">Diversispora epigaea</name>
    <dbReference type="NCBI Taxonomy" id="1348612"/>
    <lineage>
        <taxon>Eukaryota</taxon>
        <taxon>Fungi</taxon>
        <taxon>Fungi incertae sedis</taxon>
        <taxon>Mucoromycota</taxon>
        <taxon>Glomeromycotina</taxon>
        <taxon>Glomeromycetes</taxon>
        <taxon>Diversisporales</taxon>
        <taxon>Diversisporaceae</taxon>
        <taxon>Diversispora</taxon>
    </lineage>
</organism>
<protein>
    <submittedName>
        <fullName evidence="1">Uncharacterized protein</fullName>
    </submittedName>
</protein>
<reference evidence="1 2" key="1">
    <citation type="submission" date="2018-08" db="EMBL/GenBank/DDBJ databases">
        <title>Genome and evolution of the arbuscular mycorrhizal fungus Diversispora epigaea (formerly Glomus versiforme) and its bacterial endosymbionts.</title>
        <authorList>
            <person name="Sun X."/>
            <person name="Fei Z."/>
            <person name="Harrison M."/>
        </authorList>
    </citation>
    <scope>NUCLEOTIDE SEQUENCE [LARGE SCALE GENOMIC DNA]</scope>
    <source>
        <strain evidence="1 2">IT104</strain>
    </source>
</reference>
<dbReference type="Proteomes" id="UP000266861">
    <property type="component" value="Unassembled WGS sequence"/>
</dbReference>
<gene>
    <name evidence="1" type="ORF">Glove_74g223</name>
</gene>
<sequence>MVSPQMLYECIAEFYTDLWLRRINFSRNIRDNPLEQIYELALDHNLTPKIYGIHMSRGFYTNLKTRKRKQSSRLVLYHQSY</sequence>
<proteinExistence type="predicted"/>
<accession>A0A397JJ12</accession>
<dbReference type="AlphaFoldDB" id="A0A397JJ12"/>
<evidence type="ECO:0000313" key="1">
    <source>
        <dbReference type="EMBL" id="RHZ84953.1"/>
    </source>
</evidence>
<keyword evidence="2" id="KW-1185">Reference proteome</keyword>
<dbReference type="OrthoDB" id="28112at2759"/>